<keyword evidence="1" id="KW-0175">Coiled coil</keyword>
<dbReference type="Gene3D" id="1.20.920.20">
    <property type="match status" value="1"/>
</dbReference>
<feature type="domain" description="Dynein heavy chain C-terminal" evidence="4">
    <location>
        <begin position="3648"/>
        <end position="3862"/>
    </location>
</feature>
<dbReference type="VEuPathDB" id="TrichDB:TVAG_490910"/>
<proteinExistence type="predicted"/>
<protein>
    <submittedName>
        <fullName evidence="5">Dynein heavy chain family protein</fullName>
    </submittedName>
</protein>
<reference evidence="5" key="1">
    <citation type="submission" date="2006-10" db="EMBL/GenBank/DDBJ databases">
        <authorList>
            <person name="Amadeo P."/>
            <person name="Zhao Q."/>
            <person name="Wortman J."/>
            <person name="Fraser-Liggett C."/>
            <person name="Carlton J."/>
        </authorList>
    </citation>
    <scope>NUCLEOTIDE SEQUENCE</scope>
    <source>
        <strain evidence="5">G3</strain>
    </source>
</reference>
<evidence type="ECO:0000259" key="2">
    <source>
        <dbReference type="Pfam" id="PF08393"/>
    </source>
</evidence>
<dbReference type="InterPro" id="IPR035699">
    <property type="entry name" value="AAA_6"/>
</dbReference>
<dbReference type="GO" id="GO:0030286">
    <property type="term" value="C:dynein complex"/>
    <property type="evidence" value="ECO:0000318"/>
    <property type="project" value="GO_Central"/>
</dbReference>
<gene>
    <name evidence="5" type="ORF">TVAG_490910</name>
</gene>
<dbReference type="RefSeq" id="XP_001326176.1">
    <property type="nucleotide sequence ID" value="XM_001326141.1"/>
</dbReference>
<dbReference type="STRING" id="5722.A2E034"/>
<evidence type="ECO:0000259" key="3">
    <source>
        <dbReference type="Pfam" id="PF12774"/>
    </source>
</evidence>
<dbReference type="SUPFAM" id="SSF52540">
    <property type="entry name" value="P-loop containing nucleoside triphosphate hydrolases"/>
    <property type="match status" value="2"/>
</dbReference>
<dbReference type="Gene3D" id="1.20.1270.280">
    <property type="match status" value="1"/>
</dbReference>
<name>A2E034_TRIV3</name>
<dbReference type="Gene3D" id="1.20.58.1120">
    <property type="match status" value="1"/>
</dbReference>
<dbReference type="GO" id="GO:0097729">
    <property type="term" value="C:9+2 motile cilium"/>
    <property type="evidence" value="ECO:0000318"/>
    <property type="project" value="GO_Central"/>
</dbReference>
<dbReference type="InterPro" id="IPR013602">
    <property type="entry name" value="Dynein_heavy_linker"/>
</dbReference>
<dbReference type="EMBL" id="DS113277">
    <property type="protein sequence ID" value="EAY13953.1"/>
    <property type="molecule type" value="Genomic_DNA"/>
</dbReference>
<dbReference type="GO" id="GO:0051959">
    <property type="term" value="F:dynein light intermediate chain binding"/>
    <property type="evidence" value="ECO:0000318"/>
    <property type="project" value="GO_Central"/>
</dbReference>
<dbReference type="FunFam" id="1.20.140.100:FF:000008">
    <property type="entry name" value="Dynein heavy chain domain 1"/>
    <property type="match status" value="1"/>
</dbReference>
<dbReference type="VEuPathDB" id="TrichDB:TVAGG3_0218830"/>
<dbReference type="Proteomes" id="UP000001542">
    <property type="component" value="Unassembled WGS sequence"/>
</dbReference>
<dbReference type="InterPro" id="IPR042219">
    <property type="entry name" value="AAA_lid_11_sf"/>
</dbReference>
<dbReference type="GO" id="GO:0005524">
    <property type="term" value="F:ATP binding"/>
    <property type="evidence" value="ECO:0007669"/>
    <property type="project" value="InterPro"/>
</dbReference>
<dbReference type="Pfam" id="PF12774">
    <property type="entry name" value="AAA_6"/>
    <property type="match status" value="1"/>
</dbReference>
<evidence type="ECO:0000259" key="4">
    <source>
        <dbReference type="Pfam" id="PF18199"/>
    </source>
</evidence>
<dbReference type="InterPro" id="IPR026983">
    <property type="entry name" value="DHC"/>
</dbReference>
<dbReference type="Gene3D" id="1.20.140.100">
    <property type="entry name" value="Dynein heavy chain, N-terminal domain 2"/>
    <property type="match status" value="1"/>
</dbReference>
<dbReference type="SMR" id="A2E034"/>
<dbReference type="FunFam" id="1.20.58.1120:FF:000021">
    <property type="entry name" value="Dynein heavy chain family protein"/>
    <property type="match status" value="1"/>
</dbReference>
<keyword evidence="6" id="KW-1185">Reference proteome</keyword>
<dbReference type="KEGG" id="tva:4771931"/>
<dbReference type="Gene3D" id="3.20.180.20">
    <property type="entry name" value="Dynein heavy chain, N-terminal domain 2"/>
    <property type="match status" value="1"/>
</dbReference>
<dbReference type="Pfam" id="PF18199">
    <property type="entry name" value="Dynein_C"/>
    <property type="match status" value="1"/>
</dbReference>
<dbReference type="GO" id="GO:0008569">
    <property type="term" value="F:minus-end-directed microtubule motor activity"/>
    <property type="evidence" value="ECO:0000318"/>
    <property type="project" value="GO_Central"/>
</dbReference>
<evidence type="ECO:0000313" key="5">
    <source>
        <dbReference type="EMBL" id="EAY13953.1"/>
    </source>
</evidence>
<dbReference type="OrthoDB" id="5593012at2759"/>
<accession>A2E034</accession>
<evidence type="ECO:0000256" key="1">
    <source>
        <dbReference type="SAM" id="Coils"/>
    </source>
</evidence>
<dbReference type="Gene3D" id="3.40.50.300">
    <property type="entry name" value="P-loop containing nucleotide triphosphate hydrolases"/>
    <property type="match status" value="5"/>
</dbReference>
<feature type="coiled-coil region" evidence="1">
    <location>
        <begin position="2621"/>
        <end position="2648"/>
    </location>
</feature>
<evidence type="ECO:0000313" key="6">
    <source>
        <dbReference type="Proteomes" id="UP000001542"/>
    </source>
</evidence>
<dbReference type="Gene3D" id="1.10.287.2620">
    <property type="match status" value="1"/>
</dbReference>
<dbReference type="PANTHER" id="PTHR10676:SF396">
    <property type="entry name" value="DYNEIN AXONEMAL HEAVY CHAIN 1"/>
    <property type="match status" value="1"/>
</dbReference>
<dbReference type="InterPro" id="IPR041228">
    <property type="entry name" value="Dynein_C"/>
</dbReference>
<dbReference type="Pfam" id="PF08393">
    <property type="entry name" value="DHC_N2"/>
    <property type="match status" value="1"/>
</dbReference>
<dbReference type="GO" id="GO:0060294">
    <property type="term" value="P:cilium movement involved in cell motility"/>
    <property type="evidence" value="ECO:0000318"/>
    <property type="project" value="GO_Central"/>
</dbReference>
<dbReference type="eggNOG" id="KOG3595">
    <property type="taxonomic scope" value="Eukaryota"/>
</dbReference>
<feature type="coiled-coil region" evidence="1">
    <location>
        <begin position="779"/>
        <end position="806"/>
    </location>
</feature>
<dbReference type="InParanoid" id="A2E034"/>
<feature type="coiled-coil region" evidence="1">
    <location>
        <begin position="2777"/>
        <end position="2846"/>
    </location>
</feature>
<reference evidence="5" key="2">
    <citation type="journal article" date="2007" name="Science">
        <title>Draft genome sequence of the sexually transmitted pathogen Trichomonas vaginalis.</title>
        <authorList>
            <person name="Carlton J.M."/>
            <person name="Hirt R.P."/>
            <person name="Silva J.C."/>
            <person name="Delcher A.L."/>
            <person name="Schatz M."/>
            <person name="Zhao Q."/>
            <person name="Wortman J.R."/>
            <person name="Bidwell S.L."/>
            <person name="Alsmark U.C.M."/>
            <person name="Besteiro S."/>
            <person name="Sicheritz-Ponten T."/>
            <person name="Noel C.J."/>
            <person name="Dacks J.B."/>
            <person name="Foster P.G."/>
            <person name="Simillion C."/>
            <person name="Van de Peer Y."/>
            <person name="Miranda-Saavedra D."/>
            <person name="Barton G.J."/>
            <person name="Westrop G.D."/>
            <person name="Mueller S."/>
            <person name="Dessi D."/>
            <person name="Fiori P.L."/>
            <person name="Ren Q."/>
            <person name="Paulsen I."/>
            <person name="Zhang H."/>
            <person name="Bastida-Corcuera F.D."/>
            <person name="Simoes-Barbosa A."/>
            <person name="Brown M.T."/>
            <person name="Hayes R.D."/>
            <person name="Mukherjee M."/>
            <person name="Okumura C.Y."/>
            <person name="Schneider R."/>
            <person name="Smith A.J."/>
            <person name="Vanacova S."/>
            <person name="Villalvazo M."/>
            <person name="Haas B.J."/>
            <person name="Pertea M."/>
            <person name="Feldblyum T.V."/>
            <person name="Utterback T.R."/>
            <person name="Shu C.L."/>
            <person name="Osoegawa K."/>
            <person name="de Jong P.J."/>
            <person name="Hrdy I."/>
            <person name="Horvathova L."/>
            <person name="Zubacova Z."/>
            <person name="Dolezal P."/>
            <person name="Malik S.B."/>
            <person name="Logsdon J.M. Jr."/>
            <person name="Henze K."/>
            <person name="Gupta A."/>
            <person name="Wang C.C."/>
            <person name="Dunne R.L."/>
            <person name="Upcroft J.A."/>
            <person name="Upcroft P."/>
            <person name="White O."/>
            <person name="Salzberg S.L."/>
            <person name="Tang P."/>
            <person name="Chiu C.-H."/>
            <person name="Lee Y.-S."/>
            <person name="Embley T.M."/>
            <person name="Coombs G.H."/>
            <person name="Mottram J.C."/>
            <person name="Tachezy J."/>
            <person name="Fraser-Liggett C.M."/>
            <person name="Johnson P.J."/>
        </authorList>
    </citation>
    <scope>NUCLEOTIDE SEQUENCE [LARGE SCALE GENOMIC DNA]</scope>
    <source>
        <strain evidence="5">G3</strain>
    </source>
</reference>
<dbReference type="Gene3D" id="1.10.8.720">
    <property type="entry name" value="Region D6 of dynein motor"/>
    <property type="match status" value="1"/>
</dbReference>
<dbReference type="FunFam" id="1.10.8.720:FF:000019">
    <property type="entry name" value="Dynein heavy chain family protein"/>
    <property type="match status" value="1"/>
</dbReference>
<dbReference type="FunFam" id="1.20.920.20:FF:000011">
    <property type="entry name" value="Dynein heavy chain domain 1"/>
    <property type="match status" value="1"/>
</dbReference>
<feature type="domain" description="Dynein heavy chain linker" evidence="2">
    <location>
        <begin position="821"/>
        <end position="1228"/>
    </location>
</feature>
<dbReference type="InterPro" id="IPR042228">
    <property type="entry name" value="Dynein_linker_3"/>
</dbReference>
<dbReference type="InterPro" id="IPR027417">
    <property type="entry name" value="P-loop_NTPase"/>
</dbReference>
<feature type="domain" description="Dynein heavy chain hydrolytic ATP-binding dynein motor region" evidence="3">
    <location>
        <begin position="1363"/>
        <end position="1687"/>
    </location>
</feature>
<organism evidence="5 6">
    <name type="scientific">Trichomonas vaginalis (strain ATCC PRA-98 / G3)</name>
    <dbReference type="NCBI Taxonomy" id="412133"/>
    <lineage>
        <taxon>Eukaryota</taxon>
        <taxon>Metamonada</taxon>
        <taxon>Parabasalia</taxon>
        <taxon>Trichomonadida</taxon>
        <taxon>Trichomonadidae</taxon>
        <taxon>Trichomonas</taxon>
    </lineage>
</organism>
<dbReference type="GO" id="GO:0045505">
    <property type="term" value="F:dynein intermediate chain binding"/>
    <property type="evidence" value="ECO:0000318"/>
    <property type="project" value="GO_Central"/>
</dbReference>
<dbReference type="InterPro" id="IPR042222">
    <property type="entry name" value="Dynein_2_N"/>
</dbReference>
<sequence length="3926" mass="449488">MNWLDDPDLASAEENTPMHKTYKPIHASISKIQQESQGALYDTSDFLADTRNFSIDKPGSESSDPILAIQNPGLYAMRNRASKNTKPILYSPLTSTKKAQSRLQTSLGKRLLSSLRNSGKVPHEMYNQELKPEELSIDFDEEPIAYFSKHKDGHGLRFIYLIYAQNPSDPDFSPYNLRKVTSAEIGNDYFMMSATGVTHVDPSGFTESISLDQWAREESIFQSVRRLKIFQKYCYWYPFTIWKKFVLRRRYEELQQITYVKPIFKNPEFFINELQFYISTSLVDKMIFENLFAFETQKMYTLPDFQAKSKDLKDNLKAQYFKYIEGINHKISKDIYSKLSDKQLIEVADKDFWKGRKNPPNITQLANLEKKKSELRKEKTDNVNKEIKAIGNMIRSVDYMILENLVTATIDAFENADSVFSTDMSSVFKVEVVFTDKGQIELTPSLGEIEKAIAAEVQISMKLVNSLPRILHETSLCPFIRDAGLDIENLYRYGPNFLMLIHSRKEHIEAEKHILDIIRKSYNEAVESTRSFAEYYNIFKLGQDWNAMEFLFTRKGDEFKGVISEVREGVKEDDFLINSGDEPVVDFEEIDRALKGFVRDQEAVTNIRQRTSKGALFIDSSNFRSILLPIPKKGIDDIKDLITKLVKMKIALTENVLNNYSIALNAEPKSLESYISLCELVKRTEQIKPAINEEIDFVNKGIALLSKYKINTIQVNPLDKLMNAFSEAEQVAIANKTKFRDEYSVILQKKVEDMEKVLSKLYSEVTSIPSTLDEVSKGIKMYSERAKEQKEKISALQDEINKLVSMQQITGIEFNDFSFYQNIIKIVDQMLLMFSAIQDWVRLTDFTTNSPFSEIDVENFLQTFNHITSIIEALNVGGLKTPVFDELKKTTDSFKLVLTNLQNLSNAPMHQRHWESLYAECNCQEKYSQDVTIKQLMQYGILSNDGVVAQVTSFAHAEAEVELEFVNVHEHWHNVKLQLQETMVLTEDTLNIAPIDPIITNIADSLIVLEKIQANPYSGNIRNQCSDLIQNLNSCHQILESWFLFQRNFNCVATIFKSDEARKMLPKLTEKYVDVQNEWHKIARHVMNDTRLFSVCSYPDLYTVIRKMDKVLEEIISSSSPLIDKKRQLCPRLNFLSDLEILKLITTKSFESFTHIVVKMLMGVVKFDTHENEQEYTESFQRMKIYGLIGQHNDTCAFLHQVGYTSDIETLVNDIIEAMQAAMREHISVSLVLFPTMPFAEWVQQTSTYTAIICLNIIITREVLECFKTLESHPKAFLDFEQLITRRINDAIGLRSLNIPEKDRPKVASIIIFLISIRDRFRELYQPRWNYQQELAMNNILNYSFAGSTNDVIVEHGTSKWNFGYEYWGSVPRLIFTPEIESVYQDVAASGSLFGPTLISGPSHSGKILIARTLASMFGSPAFVFNSFPEINAASLKRIVIGTSTIGAWTIIAGLERMTPSRLSYLFDCSWQINSLNNTGKINIEGIQVPYSKQSRILFTTSAKTEKIPTQIRSFARTVAMRVPDLEIFAQIKLLTTGFHDYGELAPKLVAFLKSIKPLFSFKTPLPEMNAIIENAANFRRTGSEDAMLASACYDFFESQCDHNVLTHLVYAAFRLGDSFEELIEKVEYARYNEDREAFRALIIKECSRLNVKIPTQFFVNNVVTVKELLMNRMCVIIVGPPHTGKSLITKVLENVMKQPEFKKSFPKLKPFKVINCYMNSDLPRNIYGETVDGIYRHGQIISIVNEKIDSRKDYNVLLKFDGPITKEFDSFITSFLGTPDLSSFGLGSIDTYHKDSGLPGILIETTDISHASPSLIARSAIVMSCEEVEKQCVMLNPMFTLSHAASFARDLTSDSIASIFEIFKQVAPSVVNKIYNTPNPICYAKEPQYTNDNSRYISEVLPYQASVYALNTFMKNKEMLSTQQGILTVIVFTIMHVFSGILNEKEQSKFEKWIREKYDIKIDEWPEYMPSDFLEAFPTPTLNSVCIEFNKLRPLDASICSKQGGHVIPPAYLPIINHVTQIMYTNLNLLLYSPDQTRLDLFLAILYQENPDMKPLSIHSSNDLSAANIARFIEKMTNYSDKNTDWDCNYVLVVENITETHIIMMEFLRMIIEESKVRLSSPYDPKFIEFIKLPPIRIIVTTNDISTLPGRFLSHFLPIRLDELNASSSRVVGKKYLQSSGLSALKCEWISKFIVDVFEQLDEDNISRFASNCAMKINQYADKANTILCTKMIIALLYYYTLHKYDVNYYKDVVMQIADETLPTPFEKKVVQEFLDYSSLCNVGIDKDGNIELIECSYEQYYKNIAEMYNKAKEKHEDIINFDFSPLSMRSFACLSFAIKDSGKNIIFIGHDITKKLAYTKFYAYANDYNFVHMSRKFTRREFFEKLNEAFVNAMDDKKTMFFVEPESVEIAEEFLKMCTNVCFTQFFNCDEKCNCSILKEKMAKKFGDKKSFKEYYECVDKLLSSSLSFVVSTHEPISLTAGCYFFAPVYPTENDIKYLYTRYARESEYESFFVDTVPDAWKYVYNLCFHAHPDGLPSEFISKFIHIFFNISKQRNKELDKHFEKCTIAAQCFLEMDHEMKNIQLKLNLLNPNLNAVRVDSETLSRSYNVRKESIESRREVLNHDLSIKKEELEKLESIVSKQTEKYKSLEPLINENRQQVESLTSNDIKTILIATEDPSPFVRSLLECLCIFMNKEPDFDKNGVQLLHDEKFVETILNNVKPFVLGPYEQGQLKRFLSREEFKKINWDLIPPGLKYIFDYIVNIEAITAVREELNLNATKLETLTDEYNKLEETTNNELKTFESVEIGLAKDEIALKELTQQLEKYEAEHKQLSERLAVLSKLADSHELLRNSWENDLNNMLMLKREIIVSDLLFAYSTTYLLSIHERERKQKFEEGKDIVKPILEVKEDYNEFMSNFMFKQFPDHSVNRIDCISGNTITIAITIAMHLMYTVLVVDKNGFALKAFESVPGTKIVSQSISNIDNAIKDAMEQGTVLVITDIHKTTPLLLDVCDQLTPNGGNKVFHNNETIEVKEGFKVVLYTAGDLHEVPENLNTRIITIRCDTDRSPIINDYFNSVILQFLKKDDQKDYIAALAVKRQHKIQTKNSMQKALDIITAVDADTFLLDVKRIDEFCESKNSYMIGAAENESIPEEAAYYEEIAPFKEHVELLATIWFILSQRIILYAPYVTFDLECFGTILYNCLTHDGISSKCNESLLKKLKSSLIISCIQNAYLSLSFFSATLFAFRLAYYRDQKIDIDKQQVTEILNAFCSRVDDQLAYDSRFIPDKVDIPFILGCAAPDILPSILKYIKNNTVENFLTLISPFQAETMLSSSSTQATLVIAPKDADPTPLIYSYAMQRSHLDALCVVSITESKESISIAEKELSQVLKTGSLAIIHYTTPSEEAASVIADVHSRMKSGQADPNFRLIVVCHSPAFLPERLISEAKKMSYEPEMFCRLFAQQLFTRHSSAIQVSTNTVQIKKLSFSILLQIILANSRSFFRHGGFINQLTMNVASFADIVRQVPLIVAASPSDVQCENLYQQIMRLVFPGISDPFDRRLIDAMCRSIISPEVLNEGFSITGDPKSAWTVPGDIPISSIAQQLVSLPLIPEPKAVGMSKSAARIRDLVVAQTLMYEFGNQLIQIQTHEDMQKTLQENLEKVPRCLSSIDPKKFSSAKGLFLLHEVEKFNEVVSLVSSTIENTIRGVKESIPLLMNKVPEEWKSLSKIYSFNKPSTFINHLKDIHAQYSRWLQESISPVVDASCIFDLNAFLNSHLVEVSLQKKKEVNHLEYKFSIAKEKEELEDGDLLLCGIYLAFGDVDEDGSIVLPKEDEILNVPFKKLPGIICKPIEIAEEPEDEEQMMRSQVLQSQGPPTLTFPLISQATTVEGVSEAEWGIDLTVTGDEYEYIRAGTAFYANVQEQFI</sequence>
<dbReference type="PANTHER" id="PTHR10676">
    <property type="entry name" value="DYNEIN HEAVY CHAIN FAMILY PROTEIN"/>
    <property type="match status" value="1"/>
</dbReference>